<evidence type="ECO:0000313" key="1">
    <source>
        <dbReference type="EMBL" id="KAB2099541.1"/>
    </source>
</evidence>
<dbReference type="EMBL" id="PDWZ02000016">
    <property type="protein sequence ID" value="KAB2099541.1"/>
    <property type="molecule type" value="Genomic_DNA"/>
</dbReference>
<organism evidence="1 2">
    <name type="scientific">Alternaria gaisen</name>
    <dbReference type="NCBI Taxonomy" id="167740"/>
    <lineage>
        <taxon>Eukaryota</taxon>
        <taxon>Fungi</taxon>
        <taxon>Dikarya</taxon>
        <taxon>Ascomycota</taxon>
        <taxon>Pezizomycotina</taxon>
        <taxon>Dothideomycetes</taxon>
        <taxon>Pleosporomycetidae</taxon>
        <taxon>Pleosporales</taxon>
        <taxon>Pleosporineae</taxon>
        <taxon>Pleosporaceae</taxon>
        <taxon>Alternaria</taxon>
        <taxon>Alternaria sect. Alternaria</taxon>
    </lineage>
</organism>
<reference evidence="1 2" key="1">
    <citation type="journal article" date="2019" name="bioRxiv">
        <title>Genomics, evolutionary history and diagnostics of the Alternaria alternata species group including apple and Asian pear pathotypes.</title>
        <authorList>
            <person name="Armitage A.D."/>
            <person name="Cockerton H.M."/>
            <person name="Sreenivasaprasad S."/>
            <person name="Woodhall J.W."/>
            <person name="Lane C.R."/>
            <person name="Harrison R.J."/>
            <person name="Clarkson J.P."/>
        </authorList>
    </citation>
    <scope>NUCLEOTIDE SEQUENCE [LARGE SCALE GENOMIC DNA]</scope>
    <source>
        <strain evidence="1 2">FERA 650</strain>
    </source>
</reference>
<name>A0ACB6F529_9PLEO</name>
<proteinExistence type="predicted"/>
<keyword evidence="2" id="KW-1185">Reference proteome</keyword>
<gene>
    <name evidence="1" type="ORF">AG0111_0g12233</name>
</gene>
<comment type="caution">
    <text evidence="1">The sequence shown here is derived from an EMBL/GenBank/DDBJ whole genome shotgun (WGS) entry which is preliminary data.</text>
</comment>
<evidence type="ECO:0000313" key="2">
    <source>
        <dbReference type="Proteomes" id="UP000293547"/>
    </source>
</evidence>
<dbReference type="Proteomes" id="UP000293547">
    <property type="component" value="Unassembled WGS sequence"/>
</dbReference>
<accession>A0ACB6F529</accession>
<sequence length="136" mass="14499">MATDDELGELDETNSAHASKNALQSASPSETDSENGSAVEPETLGSPFDDAEEIWPDTSKGQTNLSPPSRLLPAVMVALLSHSTSTPTVRRSKNDLITIDFIGRLQHLLWTLRLAGEGLGPSLVVLAQDLKQSHGP</sequence>
<protein>
    <submittedName>
        <fullName evidence="1">Uncharacterized protein</fullName>
    </submittedName>
</protein>